<sequence length="105" mass="11099">MALILIPAPRLISISPMKKARKPNADQSPRVTPLLVVSRPRTPVKVSSPPAEQCTSSTSGVVQMFGVISLLVPLVGSIVSLILNSAISLPTAKIVPRHASTWSSH</sequence>
<evidence type="ECO:0000313" key="3">
    <source>
        <dbReference type="Proteomes" id="UP000663671"/>
    </source>
</evidence>
<protein>
    <submittedName>
        <fullName evidence="2">Uncharacterized protein</fullName>
    </submittedName>
</protein>
<accession>A0A8A1MHE3</accession>
<gene>
    <name evidence="2" type="ORF">I7I51_01053</name>
</gene>
<dbReference type="VEuPathDB" id="FungiDB:I7I51_01053"/>
<keyword evidence="1" id="KW-0472">Membrane</keyword>
<dbReference type="Proteomes" id="UP000663671">
    <property type="component" value="Chromosome 1"/>
</dbReference>
<name>A0A8A1MHE3_AJECA</name>
<keyword evidence="1" id="KW-1133">Transmembrane helix</keyword>
<feature type="transmembrane region" description="Helical" evidence="1">
    <location>
        <begin position="65"/>
        <end position="87"/>
    </location>
</feature>
<organism evidence="2 3">
    <name type="scientific">Ajellomyces capsulatus</name>
    <name type="common">Darling's disease fungus</name>
    <name type="synonym">Histoplasma capsulatum</name>
    <dbReference type="NCBI Taxonomy" id="5037"/>
    <lineage>
        <taxon>Eukaryota</taxon>
        <taxon>Fungi</taxon>
        <taxon>Dikarya</taxon>
        <taxon>Ascomycota</taxon>
        <taxon>Pezizomycotina</taxon>
        <taxon>Eurotiomycetes</taxon>
        <taxon>Eurotiomycetidae</taxon>
        <taxon>Onygenales</taxon>
        <taxon>Ajellomycetaceae</taxon>
        <taxon>Histoplasma</taxon>
    </lineage>
</organism>
<dbReference type="AlphaFoldDB" id="A0A8A1MHE3"/>
<dbReference type="EMBL" id="CP069114">
    <property type="protein sequence ID" value="QSS63992.1"/>
    <property type="molecule type" value="Genomic_DNA"/>
</dbReference>
<proteinExistence type="predicted"/>
<keyword evidence="1" id="KW-0812">Transmembrane</keyword>
<evidence type="ECO:0000313" key="2">
    <source>
        <dbReference type="EMBL" id="QSS63992.1"/>
    </source>
</evidence>
<reference evidence="2" key="1">
    <citation type="submission" date="2021-01" db="EMBL/GenBank/DDBJ databases">
        <title>Chromosome-level genome assembly of a human fungal pathogen reveals clustering of transcriptionally co-regulated genes.</title>
        <authorList>
            <person name="Voorhies M."/>
            <person name="Cohen S."/>
            <person name="Shea T.P."/>
            <person name="Petrus S."/>
            <person name="Munoz J.F."/>
            <person name="Poplawski S."/>
            <person name="Goldman W.E."/>
            <person name="Michael T."/>
            <person name="Cuomo C.A."/>
            <person name="Sil A."/>
            <person name="Beyhan S."/>
        </authorList>
    </citation>
    <scope>NUCLEOTIDE SEQUENCE</scope>
    <source>
        <strain evidence="2">WU24</strain>
    </source>
</reference>
<evidence type="ECO:0000256" key="1">
    <source>
        <dbReference type="SAM" id="Phobius"/>
    </source>
</evidence>